<dbReference type="Gene3D" id="2.70.70.10">
    <property type="entry name" value="Glucose Permease (Domain IIA)"/>
    <property type="match status" value="1"/>
</dbReference>
<dbReference type="InterPro" id="IPR011055">
    <property type="entry name" value="Dup_hybrid_motif"/>
</dbReference>
<evidence type="ECO:0000259" key="4">
    <source>
        <dbReference type="Pfam" id="PF01551"/>
    </source>
</evidence>
<evidence type="ECO:0000313" key="5">
    <source>
        <dbReference type="EMBL" id="GIH01046.1"/>
    </source>
</evidence>
<dbReference type="Proteomes" id="UP000621500">
    <property type="component" value="Unassembled WGS sequence"/>
</dbReference>
<comment type="caution">
    <text evidence="5">The sequence shown here is derived from an EMBL/GenBank/DDBJ whole genome shotgun (WGS) entry which is preliminary data.</text>
</comment>
<organism evidence="5 6">
    <name type="scientific">Plantactinospora mayteni</name>
    <dbReference type="NCBI Taxonomy" id="566021"/>
    <lineage>
        <taxon>Bacteria</taxon>
        <taxon>Bacillati</taxon>
        <taxon>Actinomycetota</taxon>
        <taxon>Actinomycetes</taxon>
        <taxon>Micromonosporales</taxon>
        <taxon>Micromonosporaceae</taxon>
        <taxon>Plantactinospora</taxon>
    </lineage>
</organism>
<dbReference type="InterPro" id="IPR050570">
    <property type="entry name" value="Cell_wall_metabolism_enzyme"/>
</dbReference>
<dbReference type="PANTHER" id="PTHR21666:SF289">
    <property type="entry name" value="L-ALA--D-GLU ENDOPEPTIDASE"/>
    <property type="match status" value="1"/>
</dbReference>
<protein>
    <recommendedName>
        <fullName evidence="4">M23ase beta-sheet core domain-containing protein</fullName>
    </recommendedName>
</protein>
<evidence type="ECO:0000256" key="2">
    <source>
        <dbReference type="SAM" id="MobiDB-lite"/>
    </source>
</evidence>
<keyword evidence="6" id="KW-1185">Reference proteome</keyword>
<dbReference type="SUPFAM" id="SSF51261">
    <property type="entry name" value="Duplicated hybrid motif"/>
    <property type="match status" value="1"/>
</dbReference>
<feature type="compositionally biased region" description="Polar residues" evidence="2">
    <location>
        <begin position="211"/>
        <end position="226"/>
    </location>
</feature>
<sequence length="226" mass="24380">MLPPSAILGAVTTGQPTRHRPRSRATRILLILAAVVSAVAVLAVAVVAVLLLRPPGPRPIFQMPVACGETWQLGTYPGHDDFDVDLFPTEGESWGRPVLASYAGRVTVAGINGSLGGRTPEDPDGPRGRGGGYWVKIDHGGKWETQYLHLLEPPLVRVGQRVEQGEQIGRVGSTGNSGAPHLHYEQRQGWQKVEAYFDGEPSGITHDDTEYTVNRTSNNCGTETSR</sequence>
<keyword evidence="3" id="KW-1133">Transmembrane helix</keyword>
<proteinExistence type="predicted"/>
<dbReference type="EMBL" id="BONX01000063">
    <property type="protein sequence ID" value="GIH01046.1"/>
    <property type="molecule type" value="Genomic_DNA"/>
</dbReference>
<evidence type="ECO:0000313" key="6">
    <source>
        <dbReference type="Proteomes" id="UP000621500"/>
    </source>
</evidence>
<evidence type="ECO:0000256" key="1">
    <source>
        <dbReference type="ARBA" id="ARBA00022729"/>
    </source>
</evidence>
<keyword evidence="1" id="KW-0732">Signal</keyword>
<dbReference type="Pfam" id="PF01551">
    <property type="entry name" value="Peptidase_M23"/>
    <property type="match status" value="1"/>
</dbReference>
<reference evidence="5 6" key="1">
    <citation type="submission" date="2021-01" db="EMBL/GenBank/DDBJ databases">
        <title>Whole genome shotgun sequence of Plantactinospora mayteni NBRC 109088.</title>
        <authorList>
            <person name="Komaki H."/>
            <person name="Tamura T."/>
        </authorList>
    </citation>
    <scope>NUCLEOTIDE SEQUENCE [LARGE SCALE GENOMIC DNA]</scope>
    <source>
        <strain evidence="5 6">NBRC 109088</strain>
    </source>
</reference>
<gene>
    <name evidence="5" type="ORF">Pma05_76180</name>
</gene>
<keyword evidence="3" id="KW-0472">Membrane</keyword>
<accession>A0ABQ4F293</accession>
<dbReference type="InterPro" id="IPR016047">
    <property type="entry name" value="M23ase_b-sheet_dom"/>
</dbReference>
<dbReference type="CDD" id="cd12797">
    <property type="entry name" value="M23_peptidase"/>
    <property type="match status" value="1"/>
</dbReference>
<feature type="region of interest" description="Disordered" evidence="2">
    <location>
        <begin position="202"/>
        <end position="226"/>
    </location>
</feature>
<feature type="transmembrane region" description="Helical" evidence="3">
    <location>
        <begin position="28"/>
        <end position="52"/>
    </location>
</feature>
<dbReference type="PANTHER" id="PTHR21666">
    <property type="entry name" value="PEPTIDASE-RELATED"/>
    <property type="match status" value="1"/>
</dbReference>
<name>A0ABQ4F293_9ACTN</name>
<evidence type="ECO:0000256" key="3">
    <source>
        <dbReference type="SAM" id="Phobius"/>
    </source>
</evidence>
<keyword evidence="3" id="KW-0812">Transmembrane</keyword>
<feature type="domain" description="M23ase beta-sheet core" evidence="4">
    <location>
        <begin position="95"/>
        <end position="193"/>
    </location>
</feature>